<feature type="domain" description="HTH myb-type" evidence="9">
    <location>
        <begin position="64"/>
        <end position="113"/>
    </location>
</feature>
<organism evidence="10 11">
    <name type="scientific">Actinidia chinensis var. chinensis</name>
    <name type="common">Chinese soft-hair kiwi</name>
    <dbReference type="NCBI Taxonomy" id="1590841"/>
    <lineage>
        <taxon>Eukaryota</taxon>
        <taxon>Viridiplantae</taxon>
        <taxon>Streptophyta</taxon>
        <taxon>Embryophyta</taxon>
        <taxon>Tracheophyta</taxon>
        <taxon>Spermatophyta</taxon>
        <taxon>Magnoliopsida</taxon>
        <taxon>eudicotyledons</taxon>
        <taxon>Gunneridae</taxon>
        <taxon>Pentapetalae</taxon>
        <taxon>asterids</taxon>
        <taxon>Ericales</taxon>
        <taxon>Actinidiaceae</taxon>
        <taxon>Actinidia</taxon>
    </lineage>
</organism>
<dbReference type="OMA" id="CTPEGHD"/>
<dbReference type="FunFam" id="1.10.10.60:FF:000344">
    <property type="entry name" value="Transcription factor MYB44"/>
    <property type="match status" value="1"/>
</dbReference>
<dbReference type="CDD" id="cd00167">
    <property type="entry name" value="SANT"/>
    <property type="match status" value="2"/>
</dbReference>
<sequence length="267" mass="28922">METPRKDAGRVKGPWRPEEDELLQSLVEQHGPRNWALIGKSVPGRSGKSCRLRWCNQLSPSVEHRPFTAEEDEKIIRAHAKFGNKWATISRLLAGRTDNAVKNHWNSTLKRKWASMSGVDFDFVGGDEPTQPLKRSASVGPGTVVSGLHLNPNSPSGSDLSDSGLSGLPTSDPVTSLSLSLPGSYSIENSGHVIGSNPIAASTQAIQSPPNMEKQFFSQEFLAAMQGMIREEVRNYMSGLGGNGFCSEAQAISDSVVKRIGIRPIES</sequence>
<dbReference type="PANTHER" id="PTHR45614:SF124">
    <property type="entry name" value="OS03G0424300 PROTEIN"/>
    <property type="match status" value="1"/>
</dbReference>
<evidence type="ECO:0000256" key="3">
    <source>
        <dbReference type="ARBA" id="ARBA00023015"/>
    </source>
</evidence>
<accession>A0A2R6R396</accession>
<dbReference type="EMBL" id="NKQK01000010">
    <property type="protein sequence ID" value="PSS19729.1"/>
    <property type="molecule type" value="Genomic_DNA"/>
</dbReference>
<evidence type="ECO:0000256" key="1">
    <source>
        <dbReference type="ARBA" id="ARBA00004123"/>
    </source>
</evidence>
<dbReference type="InterPro" id="IPR001005">
    <property type="entry name" value="SANT/Myb"/>
</dbReference>
<dbReference type="OrthoDB" id="2143914at2759"/>
<evidence type="ECO:0000256" key="6">
    <source>
        <dbReference type="ARBA" id="ARBA00023242"/>
    </source>
</evidence>
<feature type="compositionally biased region" description="Low complexity" evidence="7">
    <location>
        <begin position="152"/>
        <end position="171"/>
    </location>
</feature>
<feature type="domain" description="Myb-like" evidence="8">
    <location>
        <begin position="7"/>
        <end position="58"/>
    </location>
</feature>
<reference evidence="11" key="2">
    <citation type="journal article" date="2018" name="BMC Genomics">
        <title>A manually annotated Actinidia chinensis var. chinensis (kiwifruit) genome highlights the challenges associated with draft genomes and gene prediction in plants.</title>
        <authorList>
            <person name="Pilkington S.M."/>
            <person name="Crowhurst R."/>
            <person name="Hilario E."/>
            <person name="Nardozza S."/>
            <person name="Fraser L."/>
            <person name="Peng Y."/>
            <person name="Gunaseelan K."/>
            <person name="Simpson R."/>
            <person name="Tahir J."/>
            <person name="Deroles S.C."/>
            <person name="Templeton K."/>
            <person name="Luo Z."/>
            <person name="Davy M."/>
            <person name="Cheng C."/>
            <person name="McNeilage M."/>
            <person name="Scaglione D."/>
            <person name="Liu Y."/>
            <person name="Zhang Q."/>
            <person name="Datson P."/>
            <person name="De Silva N."/>
            <person name="Gardiner S.E."/>
            <person name="Bassett H."/>
            <person name="Chagne D."/>
            <person name="McCallum J."/>
            <person name="Dzierzon H."/>
            <person name="Deng C."/>
            <person name="Wang Y.Y."/>
            <person name="Barron L."/>
            <person name="Manako K."/>
            <person name="Bowen J."/>
            <person name="Foster T.M."/>
            <person name="Erridge Z.A."/>
            <person name="Tiffin H."/>
            <person name="Waite C.N."/>
            <person name="Davies K.M."/>
            <person name="Grierson E.P."/>
            <person name="Laing W.A."/>
            <person name="Kirk R."/>
            <person name="Chen X."/>
            <person name="Wood M."/>
            <person name="Montefiori M."/>
            <person name="Brummell D.A."/>
            <person name="Schwinn K.E."/>
            <person name="Catanach A."/>
            <person name="Fullerton C."/>
            <person name="Li D."/>
            <person name="Meiyalaghan S."/>
            <person name="Nieuwenhuizen N."/>
            <person name="Read N."/>
            <person name="Prakash R."/>
            <person name="Hunter D."/>
            <person name="Zhang H."/>
            <person name="McKenzie M."/>
            <person name="Knabel M."/>
            <person name="Harris A."/>
            <person name="Allan A.C."/>
            <person name="Gleave A."/>
            <person name="Chen A."/>
            <person name="Janssen B.J."/>
            <person name="Plunkett B."/>
            <person name="Ampomah-Dwamena C."/>
            <person name="Voogd C."/>
            <person name="Leif D."/>
            <person name="Lafferty D."/>
            <person name="Souleyre E.J.F."/>
            <person name="Varkonyi-Gasic E."/>
            <person name="Gambi F."/>
            <person name="Hanley J."/>
            <person name="Yao J.L."/>
            <person name="Cheung J."/>
            <person name="David K.M."/>
            <person name="Warren B."/>
            <person name="Marsh K."/>
            <person name="Snowden K.C."/>
            <person name="Lin-Wang K."/>
            <person name="Brian L."/>
            <person name="Martinez-Sanchez M."/>
            <person name="Wang M."/>
            <person name="Ileperuma N."/>
            <person name="Macnee N."/>
            <person name="Campin R."/>
            <person name="McAtee P."/>
            <person name="Drummond R.S.M."/>
            <person name="Espley R.V."/>
            <person name="Ireland H.S."/>
            <person name="Wu R."/>
            <person name="Atkinson R.G."/>
            <person name="Karunairetnam S."/>
            <person name="Bulley S."/>
            <person name="Chunkath S."/>
            <person name="Hanley Z."/>
            <person name="Storey R."/>
            <person name="Thrimawithana A.H."/>
            <person name="Thomson S."/>
            <person name="David C."/>
            <person name="Testolin R."/>
            <person name="Huang H."/>
            <person name="Hellens R.P."/>
            <person name="Schaffer R.J."/>
        </authorList>
    </citation>
    <scope>NUCLEOTIDE SEQUENCE [LARGE SCALE GENOMIC DNA]</scope>
    <source>
        <strain evidence="11">cv. Red5</strain>
    </source>
</reference>
<keyword evidence="3" id="KW-0805">Transcription regulation</keyword>
<evidence type="ECO:0000313" key="11">
    <source>
        <dbReference type="Proteomes" id="UP000241394"/>
    </source>
</evidence>
<comment type="caution">
    <text evidence="10">The sequence shown here is derived from an EMBL/GenBank/DDBJ whole genome shotgun (WGS) entry which is preliminary data.</text>
</comment>
<dbReference type="Proteomes" id="UP000241394">
    <property type="component" value="Chromosome LG10"/>
</dbReference>
<dbReference type="SMART" id="SM00717">
    <property type="entry name" value="SANT"/>
    <property type="match status" value="2"/>
</dbReference>
<dbReference type="Gramene" id="PSS19729">
    <property type="protein sequence ID" value="PSS19729"/>
    <property type="gene ID" value="CEY00_Acc11763"/>
</dbReference>
<dbReference type="PANTHER" id="PTHR45614">
    <property type="entry name" value="MYB PROTEIN-RELATED"/>
    <property type="match status" value="1"/>
</dbReference>
<dbReference type="InterPro" id="IPR017930">
    <property type="entry name" value="Myb_dom"/>
</dbReference>
<name>A0A2R6R396_ACTCC</name>
<dbReference type="AlphaFoldDB" id="A0A2R6R396"/>
<dbReference type="GO" id="GO:0000978">
    <property type="term" value="F:RNA polymerase II cis-regulatory region sequence-specific DNA binding"/>
    <property type="evidence" value="ECO:0007669"/>
    <property type="project" value="TreeGrafter"/>
</dbReference>
<evidence type="ECO:0000256" key="7">
    <source>
        <dbReference type="SAM" id="MobiDB-lite"/>
    </source>
</evidence>
<evidence type="ECO:0000313" key="10">
    <source>
        <dbReference type="EMBL" id="PSS19729.1"/>
    </source>
</evidence>
<keyword evidence="4" id="KW-0238">DNA-binding</keyword>
<evidence type="ECO:0000256" key="5">
    <source>
        <dbReference type="ARBA" id="ARBA00023163"/>
    </source>
</evidence>
<keyword evidence="5" id="KW-0804">Transcription</keyword>
<dbReference type="GO" id="GO:0005634">
    <property type="term" value="C:nucleus"/>
    <property type="evidence" value="ECO:0007669"/>
    <property type="project" value="UniProtKB-SubCell"/>
</dbReference>
<reference evidence="10 11" key="1">
    <citation type="submission" date="2017-07" db="EMBL/GenBank/DDBJ databases">
        <title>An improved, manually edited Actinidia chinensis var. chinensis (kiwifruit) genome highlights the challenges associated with draft genomes and gene prediction in plants.</title>
        <authorList>
            <person name="Pilkington S."/>
            <person name="Crowhurst R."/>
            <person name="Hilario E."/>
            <person name="Nardozza S."/>
            <person name="Fraser L."/>
            <person name="Peng Y."/>
            <person name="Gunaseelan K."/>
            <person name="Simpson R."/>
            <person name="Tahir J."/>
            <person name="Deroles S."/>
            <person name="Templeton K."/>
            <person name="Luo Z."/>
            <person name="Davy M."/>
            <person name="Cheng C."/>
            <person name="Mcneilage M."/>
            <person name="Scaglione D."/>
            <person name="Liu Y."/>
            <person name="Zhang Q."/>
            <person name="Datson P."/>
            <person name="De Silva N."/>
            <person name="Gardiner S."/>
            <person name="Bassett H."/>
            <person name="Chagne D."/>
            <person name="Mccallum J."/>
            <person name="Dzierzon H."/>
            <person name="Deng C."/>
            <person name="Wang Y.-Y."/>
            <person name="Barron N."/>
            <person name="Manako K."/>
            <person name="Bowen J."/>
            <person name="Foster T."/>
            <person name="Erridge Z."/>
            <person name="Tiffin H."/>
            <person name="Waite C."/>
            <person name="Davies K."/>
            <person name="Grierson E."/>
            <person name="Laing W."/>
            <person name="Kirk R."/>
            <person name="Chen X."/>
            <person name="Wood M."/>
            <person name="Montefiori M."/>
            <person name="Brummell D."/>
            <person name="Schwinn K."/>
            <person name="Catanach A."/>
            <person name="Fullerton C."/>
            <person name="Li D."/>
            <person name="Meiyalaghan S."/>
            <person name="Nieuwenhuizen N."/>
            <person name="Read N."/>
            <person name="Prakash R."/>
            <person name="Hunter D."/>
            <person name="Zhang H."/>
            <person name="Mckenzie M."/>
            <person name="Knabel M."/>
            <person name="Harris A."/>
            <person name="Allan A."/>
            <person name="Chen A."/>
            <person name="Janssen B."/>
            <person name="Plunkett B."/>
            <person name="Dwamena C."/>
            <person name="Voogd C."/>
            <person name="Leif D."/>
            <person name="Lafferty D."/>
            <person name="Souleyre E."/>
            <person name="Varkonyi-Gasic E."/>
            <person name="Gambi F."/>
            <person name="Hanley J."/>
            <person name="Yao J.-L."/>
            <person name="Cheung J."/>
            <person name="David K."/>
            <person name="Warren B."/>
            <person name="Marsh K."/>
            <person name="Snowden K."/>
            <person name="Lin-Wang K."/>
            <person name="Brian L."/>
            <person name="Martinez-Sanchez M."/>
            <person name="Wang M."/>
            <person name="Ileperuma N."/>
            <person name="Macnee N."/>
            <person name="Campin R."/>
            <person name="Mcatee P."/>
            <person name="Drummond R."/>
            <person name="Espley R."/>
            <person name="Ireland H."/>
            <person name="Wu R."/>
            <person name="Atkinson R."/>
            <person name="Karunairetnam S."/>
            <person name="Bulley S."/>
            <person name="Chunkath S."/>
            <person name="Hanley Z."/>
            <person name="Storey R."/>
            <person name="Thrimawithana A."/>
            <person name="Thomson S."/>
            <person name="David C."/>
            <person name="Testolin R."/>
        </authorList>
    </citation>
    <scope>NUCLEOTIDE SEQUENCE [LARGE SCALE GENOMIC DNA]</scope>
    <source>
        <strain evidence="11">cv. Red5</strain>
        <tissue evidence="10">Young leaf</tissue>
    </source>
</reference>
<dbReference type="Pfam" id="PF00249">
    <property type="entry name" value="Myb_DNA-binding"/>
    <property type="match status" value="2"/>
</dbReference>
<evidence type="ECO:0000256" key="2">
    <source>
        <dbReference type="ARBA" id="ARBA00022737"/>
    </source>
</evidence>
<feature type="domain" description="HTH myb-type" evidence="9">
    <location>
        <begin position="7"/>
        <end position="62"/>
    </location>
</feature>
<keyword evidence="6" id="KW-0539">Nucleus</keyword>
<gene>
    <name evidence="10" type="ORF">CEY00_Acc11763</name>
</gene>
<dbReference type="InterPro" id="IPR009057">
    <property type="entry name" value="Homeodomain-like_sf"/>
</dbReference>
<dbReference type="PROSITE" id="PS51294">
    <property type="entry name" value="HTH_MYB"/>
    <property type="match status" value="2"/>
</dbReference>
<dbReference type="FunFam" id="1.10.10.60:FF:000060">
    <property type="entry name" value="MYB transcription factor"/>
    <property type="match status" value="1"/>
</dbReference>
<keyword evidence="11" id="KW-1185">Reference proteome</keyword>
<dbReference type="InterPro" id="IPR050560">
    <property type="entry name" value="MYB_TF"/>
</dbReference>
<dbReference type="Gene3D" id="1.10.10.60">
    <property type="entry name" value="Homeodomain-like"/>
    <property type="match status" value="2"/>
</dbReference>
<evidence type="ECO:0000259" key="8">
    <source>
        <dbReference type="PROSITE" id="PS50090"/>
    </source>
</evidence>
<evidence type="ECO:0000259" key="9">
    <source>
        <dbReference type="PROSITE" id="PS51294"/>
    </source>
</evidence>
<dbReference type="GO" id="GO:0000981">
    <property type="term" value="F:DNA-binding transcription factor activity, RNA polymerase II-specific"/>
    <property type="evidence" value="ECO:0007669"/>
    <property type="project" value="TreeGrafter"/>
</dbReference>
<dbReference type="SMR" id="A0A2R6R396"/>
<comment type="subcellular location">
    <subcellularLocation>
        <location evidence="1">Nucleus</location>
    </subcellularLocation>
</comment>
<dbReference type="PROSITE" id="PS50090">
    <property type="entry name" value="MYB_LIKE"/>
    <property type="match status" value="2"/>
</dbReference>
<proteinExistence type="predicted"/>
<protein>
    <submittedName>
        <fullName evidence="10">Transcription factor like</fullName>
    </submittedName>
</protein>
<feature type="domain" description="Myb-like" evidence="8">
    <location>
        <begin position="59"/>
        <end position="109"/>
    </location>
</feature>
<feature type="region of interest" description="Disordered" evidence="7">
    <location>
        <begin position="149"/>
        <end position="171"/>
    </location>
</feature>
<keyword evidence="2" id="KW-0677">Repeat</keyword>
<dbReference type="InParanoid" id="A0A2R6R396"/>
<dbReference type="SUPFAM" id="SSF46689">
    <property type="entry name" value="Homeodomain-like"/>
    <property type="match status" value="1"/>
</dbReference>
<evidence type="ECO:0000256" key="4">
    <source>
        <dbReference type="ARBA" id="ARBA00023125"/>
    </source>
</evidence>